<keyword evidence="2" id="KW-0732">Signal</keyword>
<dbReference type="Pfam" id="PF08239">
    <property type="entry name" value="SH3_3"/>
    <property type="match status" value="1"/>
</dbReference>
<evidence type="ECO:0000313" key="5">
    <source>
        <dbReference type="Proteomes" id="UP001595796"/>
    </source>
</evidence>
<evidence type="ECO:0000313" key="4">
    <source>
        <dbReference type="EMBL" id="MFC5069389.1"/>
    </source>
</evidence>
<keyword evidence="5" id="KW-1185">Reference proteome</keyword>
<feature type="chain" id="PRO_5045770874" evidence="2">
    <location>
        <begin position="23"/>
        <end position="286"/>
    </location>
</feature>
<proteinExistence type="predicted"/>
<dbReference type="InterPro" id="IPR003646">
    <property type="entry name" value="SH3-like_bac-type"/>
</dbReference>
<dbReference type="PROSITE" id="PS51781">
    <property type="entry name" value="SH3B"/>
    <property type="match status" value="1"/>
</dbReference>
<dbReference type="InterPro" id="IPR010916">
    <property type="entry name" value="TonB_box_CS"/>
</dbReference>
<feature type="signal peptide" evidence="2">
    <location>
        <begin position="1"/>
        <end position="22"/>
    </location>
</feature>
<reference evidence="5" key="1">
    <citation type="journal article" date="2019" name="Int. J. Syst. Evol. Microbiol.">
        <title>The Global Catalogue of Microorganisms (GCM) 10K type strain sequencing project: providing services to taxonomists for standard genome sequencing and annotation.</title>
        <authorList>
            <consortium name="The Broad Institute Genomics Platform"/>
            <consortium name="The Broad Institute Genome Sequencing Center for Infectious Disease"/>
            <person name="Wu L."/>
            <person name="Ma J."/>
        </authorList>
    </citation>
    <scope>NUCLEOTIDE SEQUENCE [LARGE SCALE GENOMIC DNA]</scope>
    <source>
        <strain evidence="5">CGMCC 1.16444</strain>
    </source>
</reference>
<name>A0ABV9Z744_9HYPH</name>
<protein>
    <submittedName>
        <fullName evidence="4">SH3 domain-containing protein</fullName>
    </submittedName>
</protein>
<organism evidence="4 5">
    <name type="scientific">Flaviflagellibacter deserti</name>
    <dbReference type="NCBI Taxonomy" id="2267266"/>
    <lineage>
        <taxon>Bacteria</taxon>
        <taxon>Pseudomonadati</taxon>
        <taxon>Pseudomonadota</taxon>
        <taxon>Alphaproteobacteria</taxon>
        <taxon>Hyphomicrobiales</taxon>
        <taxon>Flaviflagellibacter</taxon>
    </lineage>
</organism>
<accession>A0ABV9Z744</accession>
<evidence type="ECO:0000259" key="3">
    <source>
        <dbReference type="PROSITE" id="PS51781"/>
    </source>
</evidence>
<gene>
    <name evidence="4" type="ORF">ACFPFW_15335</name>
</gene>
<dbReference type="EMBL" id="JBHSJF010000006">
    <property type="protein sequence ID" value="MFC5069389.1"/>
    <property type="molecule type" value="Genomic_DNA"/>
</dbReference>
<comment type="caution">
    <text evidence="4">The sequence shown here is derived from an EMBL/GenBank/DDBJ whole genome shotgun (WGS) entry which is preliminary data.</text>
</comment>
<evidence type="ECO:0000256" key="2">
    <source>
        <dbReference type="SAM" id="SignalP"/>
    </source>
</evidence>
<dbReference type="PROSITE" id="PS00430">
    <property type="entry name" value="TONB_DEPENDENT_REC_1"/>
    <property type="match status" value="1"/>
</dbReference>
<feature type="compositionally biased region" description="Gly residues" evidence="1">
    <location>
        <begin position="253"/>
        <end position="286"/>
    </location>
</feature>
<dbReference type="Proteomes" id="UP001595796">
    <property type="component" value="Unassembled WGS sequence"/>
</dbReference>
<feature type="region of interest" description="Disordered" evidence="1">
    <location>
        <begin position="188"/>
        <end position="286"/>
    </location>
</feature>
<dbReference type="SMART" id="SM00287">
    <property type="entry name" value="SH3b"/>
    <property type="match status" value="1"/>
</dbReference>
<evidence type="ECO:0000256" key="1">
    <source>
        <dbReference type="SAM" id="MobiDB-lite"/>
    </source>
</evidence>
<dbReference type="Gene3D" id="2.30.30.40">
    <property type="entry name" value="SH3 Domains"/>
    <property type="match status" value="1"/>
</dbReference>
<feature type="domain" description="SH3b" evidence="3">
    <location>
        <begin position="21"/>
        <end position="86"/>
    </location>
</feature>
<dbReference type="RefSeq" id="WP_162799749.1">
    <property type="nucleotide sequence ID" value="NZ_JBHSJF010000006.1"/>
</dbReference>
<sequence>MMSPKTAVSALALFLASAGAAAAFPATATTSLNVRSGPGTNFGVVDQLQPGDTVEVTATQGSWYQVNGSGWASANYLSGGGTAAVEQPYYEDPGYDGADIAFYYGSDPYYWDDGGYYWYWRGGRRHRVDWDWFRDRDRNDFRWTDNRHRRDFDNRWRGDRFRGDGRQRIVRSGSGEFGGDRRIIRRNTEGPAVEGRGRFRGEGQVQAGRDSEGGPAPVVRSGMRGGGEGRLQTGRASTSGPAPVFRGGEGRGRGSGGFNAGRGGGGGGGAPVFRSGGGGQGRGGGY</sequence>